<protein>
    <submittedName>
        <fullName evidence="2">Uncharacterized protein</fullName>
    </submittedName>
</protein>
<feature type="region of interest" description="Disordered" evidence="1">
    <location>
        <begin position="1"/>
        <end position="29"/>
    </location>
</feature>
<name>A0A834T0G1_9FABA</name>
<dbReference type="AlphaFoldDB" id="A0A834T0G1"/>
<organism evidence="2 3">
    <name type="scientific">Senna tora</name>
    <dbReference type="NCBI Taxonomy" id="362788"/>
    <lineage>
        <taxon>Eukaryota</taxon>
        <taxon>Viridiplantae</taxon>
        <taxon>Streptophyta</taxon>
        <taxon>Embryophyta</taxon>
        <taxon>Tracheophyta</taxon>
        <taxon>Spermatophyta</taxon>
        <taxon>Magnoliopsida</taxon>
        <taxon>eudicotyledons</taxon>
        <taxon>Gunneridae</taxon>
        <taxon>Pentapetalae</taxon>
        <taxon>rosids</taxon>
        <taxon>fabids</taxon>
        <taxon>Fabales</taxon>
        <taxon>Fabaceae</taxon>
        <taxon>Caesalpinioideae</taxon>
        <taxon>Cassia clade</taxon>
        <taxon>Senna</taxon>
    </lineage>
</organism>
<feature type="compositionally biased region" description="Basic and acidic residues" evidence="1">
    <location>
        <begin position="12"/>
        <end position="29"/>
    </location>
</feature>
<keyword evidence="3" id="KW-1185">Reference proteome</keyword>
<dbReference type="Proteomes" id="UP000634136">
    <property type="component" value="Unassembled WGS sequence"/>
</dbReference>
<comment type="caution">
    <text evidence="2">The sequence shown here is derived from an EMBL/GenBank/DDBJ whole genome shotgun (WGS) entry which is preliminary data.</text>
</comment>
<evidence type="ECO:0000313" key="3">
    <source>
        <dbReference type="Proteomes" id="UP000634136"/>
    </source>
</evidence>
<evidence type="ECO:0000313" key="2">
    <source>
        <dbReference type="EMBL" id="KAF7812385.1"/>
    </source>
</evidence>
<sequence length="70" mass="7986">MNKYLQNPMKKMKNENREPKPKTPPRKDFDVALEAKTAALQTAEEAQSQTELKSALQIEEAQSSKRKLQA</sequence>
<dbReference type="EMBL" id="JAAIUW010000010">
    <property type="protein sequence ID" value="KAF7812385.1"/>
    <property type="molecule type" value="Genomic_DNA"/>
</dbReference>
<proteinExistence type="predicted"/>
<accession>A0A834T0G1</accession>
<gene>
    <name evidence="2" type="ORF">G2W53_033361</name>
</gene>
<evidence type="ECO:0000256" key="1">
    <source>
        <dbReference type="SAM" id="MobiDB-lite"/>
    </source>
</evidence>
<reference evidence="2" key="1">
    <citation type="submission" date="2020-09" db="EMBL/GenBank/DDBJ databases">
        <title>Genome-Enabled Discovery of Anthraquinone Biosynthesis in Senna tora.</title>
        <authorList>
            <person name="Kang S.-H."/>
            <person name="Pandey R.P."/>
            <person name="Lee C.-M."/>
            <person name="Sim J.-S."/>
            <person name="Jeong J.-T."/>
            <person name="Choi B.-S."/>
            <person name="Jung M."/>
            <person name="Ginzburg D."/>
            <person name="Zhao K."/>
            <person name="Won S.Y."/>
            <person name="Oh T.-J."/>
            <person name="Yu Y."/>
            <person name="Kim N.-H."/>
            <person name="Lee O.R."/>
            <person name="Lee T.-H."/>
            <person name="Bashyal P."/>
            <person name="Kim T.-S."/>
            <person name="Lee W.-H."/>
            <person name="Kawkins C."/>
            <person name="Kim C.-K."/>
            <person name="Kim J.S."/>
            <person name="Ahn B.O."/>
            <person name="Rhee S.Y."/>
            <person name="Sohng J.K."/>
        </authorList>
    </citation>
    <scope>NUCLEOTIDE SEQUENCE</scope>
    <source>
        <tissue evidence="2">Leaf</tissue>
    </source>
</reference>